<evidence type="ECO:0008006" key="10">
    <source>
        <dbReference type="Google" id="ProtNLM"/>
    </source>
</evidence>
<proteinExistence type="predicted"/>
<dbReference type="PANTHER" id="PTHR36766:SF40">
    <property type="entry name" value="DISEASE RESISTANCE PROTEIN RGA3"/>
    <property type="match status" value="1"/>
</dbReference>
<protein>
    <recommendedName>
        <fullName evidence="10">Disease resistance RPP13-like protein 1</fullName>
    </recommendedName>
</protein>
<sequence>MAELVGGSLLSAFLQVMFDRIASPNVVAFLRGKKSTEKSLQRLKTTLHAAGAVLHDADRKQITDSAVKSWLDDLRDAIYRADDFIDEISTQAETRVEVENCFYRSFNLNARKMNFKIDDVVDRLESILKHKDILGLRDVLGRETLSWRHQSTSLVDEFDVFGRENEKEAILELLLSDDDNDKISVLPIVGMGGIGKTTLAQVAYNNDQVKQRFDLRAWVCVSEEFDVSKITKSIVESITCHACGMKDLNLLQLDLKDKLSGKKFLIVLDDVWNESYVDWDLLRRPFEFGTRGSKILITTRSDKVASVVRTLSPYCVGNLSDDDCWLIFAKHACLYVDSVVDSNIESLGRDIVNKCKGLPLVAKTLGGLLRFRRDIRDWNIILKSEMWDLSQEESEILPALRISYHYLSPQLKQCFLYCSMFPKDYEFEKKELILWWMAEGFLEPSMKGRL</sequence>
<accession>A0AAE1IX14</accession>
<keyword evidence="4" id="KW-0067">ATP-binding</keyword>
<dbReference type="Pfam" id="PF00931">
    <property type="entry name" value="NB-ARC"/>
    <property type="match status" value="1"/>
</dbReference>
<comment type="caution">
    <text evidence="8">The sequence shown here is derived from an EMBL/GenBank/DDBJ whole genome shotgun (WGS) entry which is preliminary data.</text>
</comment>
<dbReference type="Gene3D" id="3.40.50.300">
    <property type="entry name" value="P-loop containing nucleotide triphosphate hydrolases"/>
    <property type="match status" value="1"/>
</dbReference>
<evidence type="ECO:0000313" key="9">
    <source>
        <dbReference type="Proteomes" id="UP001293593"/>
    </source>
</evidence>
<keyword evidence="2" id="KW-0547">Nucleotide-binding</keyword>
<dbReference type="Gene3D" id="1.20.5.4130">
    <property type="match status" value="1"/>
</dbReference>
<dbReference type="PANTHER" id="PTHR36766">
    <property type="entry name" value="PLANT BROAD-SPECTRUM MILDEW RESISTANCE PROTEIN RPW8"/>
    <property type="match status" value="1"/>
</dbReference>
<dbReference type="InterPro" id="IPR041118">
    <property type="entry name" value="Rx_N"/>
</dbReference>
<keyword evidence="9" id="KW-1185">Reference proteome</keyword>
<dbReference type="AlphaFoldDB" id="A0AAE1IX14"/>
<dbReference type="Proteomes" id="UP001293593">
    <property type="component" value="Unassembled WGS sequence"/>
</dbReference>
<evidence type="ECO:0000259" key="6">
    <source>
        <dbReference type="Pfam" id="PF18052"/>
    </source>
</evidence>
<feature type="domain" description="Disease resistance N-terminal" evidence="6">
    <location>
        <begin position="10"/>
        <end position="95"/>
    </location>
</feature>
<name>A0AAE1IX14_9FABA</name>
<dbReference type="Gene3D" id="1.10.8.430">
    <property type="entry name" value="Helical domain of apoptotic protease-activating factors"/>
    <property type="match status" value="1"/>
</dbReference>
<evidence type="ECO:0000256" key="3">
    <source>
        <dbReference type="ARBA" id="ARBA00022821"/>
    </source>
</evidence>
<feature type="domain" description="NB-ARC" evidence="5">
    <location>
        <begin position="164"/>
        <end position="332"/>
    </location>
</feature>
<dbReference type="FunFam" id="3.40.50.300:FF:001091">
    <property type="entry name" value="Probable disease resistance protein At1g61300"/>
    <property type="match status" value="1"/>
</dbReference>
<dbReference type="GO" id="GO:0006952">
    <property type="term" value="P:defense response"/>
    <property type="evidence" value="ECO:0007669"/>
    <property type="project" value="UniProtKB-KW"/>
</dbReference>
<dbReference type="GO" id="GO:0043531">
    <property type="term" value="F:ADP binding"/>
    <property type="evidence" value="ECO:0007669"/>
    <property type="project" value="InterPro"/>
</dbReference>
<evidence type="ECO:0000256" key="2">
    <source>
        <dbReference type="ARBA" id="ARBA00022741"/>
    </source>
</evidence>
<keyword evidence="3" id="KW-0611">Plant defense</keyword>
<evidence type="ECO:0000259" key="7">
    <source>
        <dbReference type="Pfam" id="PF23559"/>
    </source>
</evidence>
<dbReference type="Pfam" id="PF23559">
    <property type="entry name" value="WHD_DRP"/>
    <property type="match status" value="1"/>
</dbReference>
<dbReference type="PRINTS" id="PR00364">
    <property type="entry name" value="DISEASERSIST"/>
</dbReference>
<evidence type="ECO:0000256" key="4">
    <source>
        <dbReference type="ARBA" id="ARBA00022840"/>
    </source>
</evidence>
<evidence type="ECO:0000256" key="1">
    <source>
        <dbReference type="ARBA" id="ARBA00022737"/>
    </source>
</evidence>
<evidence type="ECO:0000259" key="5">
    <source>
        <dbReference type="Pfam" id="PF00931"/>
    </source>
</evidence>
<dbReference type="Pfam" id="PF18052">
    <property type="entry name" value="Rx_N"/>
    <property type="match status" value="1"/>
</dbReference>
<evidence type="ECO:0000313" key="8">
    <source>
        <dbReference type="EMBL" id="KAK4259455.1"/>
    </source>
</evidence>
<dbReference type="SUPFAM" id="SSF52540">
    <property type="entry name" value="P-loop containing nucleoside triphosphate hydrolases"/>
    <property type="match status" value="1"/>
</dbReference>
<gene>
    <name evidence="8" type="ORF">QN277_005784</name>
</gene>
<reference evidence="8" key="1">
    <citation type="submission" date="2023-10" db="EMBL/GenBank/DDBJ databases">
        <title>Chromosome-level genome of the transformable northern wattle, Acacia crassicarpa.</title>
        <authorList>
            <person name="Massaro I."/>
            <person name="Sinha N.R."/>
            <person name="Poethig S."/>
            <person name="Leichty A.R."/>
        </authorList>
    </citation>
    <scope>NUCLEOTIDE SEQUENCE</scope>
    <source>
        <strain evidence="8">Acra3RX</strain>
        <tissue evidence="8">Leaf</tissue>
    </source>
</reference>
<dbReference type="InterPro" id="IPR058922">
    <property type="entry name" value="WHD_DRP"/>
</dbReference>
<keyword evidence="1" id="KW-0677">Repeat</keyword>
<dbReference type="InterPro" id="IPR027417">
    <property type="entry name" value="P-loop_NTPase"/>
</dbReference>
<feature type="domain" description="Disease resistance protein winged helix" evidence="7">
    <location>
        <begin position="420"/>
        <end position="445"/>
    </location>
</feature>
<dbReference type="InterPro" id="IPR042197">
    <property type="entry name" value="Apaf_helical"/>
</dbReference>
<dbReference type="EMBL" id="JAWXYG010000011">
    <property type="protein sequence ID" value="KAK4259455.1"/>
    <property type="molecule type" value="Genomic_DNA"/>
</dbReference>
<dbReference type="InterPro" id="IPR002182">
    <property type="entry name" value="NB-ARC"/>
</dbReference>
<organism evidence="8 9">
    <name type="scientific">Acacia crassicarpa</name>
    <name type="common">northern wattle</name>
    <dbReference type="NCBI Taxonomy" id="499986"/>
    <lineage>
        <taxon>Eukaryota</taxon>
        <taxon>Viridiplantae</taxon>
        <taxon>Streptophyta</taxon>
        <taxon>Embryophyta</taxon>
        <taxon>Tracheophyta</taxon>
        <taxon>Spermatophyta</taxon>
        <taxon>Magnoliopsida</taxon>
        <taxon>eudicotyledons</taxon>
        <taxon>Gunneridae</taxon>
        <taxon>Pentapetalae</taxon>
        <taxon>rosids</taxon>
        <taxon>fabids</taxon>
        <taxon>Fabales</taxon>
        <taxon>Fabaceae</taxon>
        <taxon>Caesalpinioideae</taxon>
        <taxon>mimosoid clade</taxon>
        <taxon>Acacieae</taxon>
        <taxon>Acacia</taxon>
    </lineage>
</organism>
<dbReference type="GO" id="GO:0005524">
    <property type="term" value="F:ATP binding"/>
    <property type="evidence" value="ECO:0007669"/>
    <property type="project" value="UniProtKB-KW"/>
</dbReference>